<dbReference type="InParanoid" id="A0A0H2RH71"/>
<protein>
    <submittedName>
        <fullName evidence="1">Uncharacterized protein</fullName>
    </submittedName>
</protein>
<gene>
    <name evidence="1" type="ORF">SCHPADRAFT_942498</name>
</gene>
<evidence type="ECO:0000313" key="2">
    <source>
        <dbReference type="Proteomes" id="UP000053477"/>
    </source>
</evidence>
<sequence>MDRNSRAGTLQPSTTAFNATRKFGYIVGEHMYHKIPTPPPPLQGSVIYHGIEQEISSSEESDSKQNLDHEAVGFETERHQVLQSPVAAMSGTTVPENPRGKAGQLYLKLNLSGAVQKVHSSYRCSFRSRVYDVLNYRKGNGRRRIVGRV</sequence>
<dbReference type="AlphaFoldDB" id="A0A0H2RH71"/>
<dbReference type="EMBL" id="KQ086014">
    <property type="protein sequence ID" value="KLO10897.1"/>
    <property type="molecule type" value="Genomic_DNA"/>
</dbReference>
<organism evidence="1 2">
    <name type="scientific">Schizopora paradoxa</name>
    <dbReference type="NCBI Taxonomy" id="27342"/>
    <lineage>
        <taxon>Eukaryota</taxon>
        <taxon>Fungi</taxon>
        <taxon>Dikarya</taxon>
        <taxon>Basidiomycota</taxon>
        <taxon>Agaricomycotina</taxon>
        <taxon>Agaricomycetes</taxon>
        <taxon>Hymenochaetales</taxon>
        <taxon>Schizoporaceae</taxon>
        <taxon>Schizopora</taxon>
    </lineage>
</organism>
<proteinExistence type="predicted"/>
<reference evidence="1 2" key="1">
    <citation type="submission" date="2015-04" db="EMBL/GenBank/DDBJ databases">
        <title>Complete genome sequence of Schizopora paradoxa KUC8140, a cosmopolitan wood degrader in East Asia.</title>
        <authorList>
            <consortium name="DOE Joint Genome Institute"/>
            <person name="Min B."/>
            <person name="Park H."/>
            <person name="Jang Y."/>
            <person name="Kim J.-J."/>
            <person name="Kim K.H."/>
            <person name="Pangilinan J."/>
            <person name="Lipzen A."/>
            <person name="Riley R."/>
            <person name="Grigoriev I.V."/>
            <person name="Spatafora J.W."/>
            <person name="Choi I.-G."/>
        </authorList>
    </citation>
    <scope>NUCLEOTIDE SEQUENCE [LARGE SCALE GENOMIC DNA]</scope>
    <source>
        <strain evidence="1 2">KUC8140</strain>
    </source>
</reference>
<dbReference type="Proteomes" id="UP000053477">
    <property type="component" value="Unassembled WGS sequence"/>
</dbReference>
<evidence type="ECO:0000313" key="1">
    <source>
        <dbReference type="EMBL" id="KLO10897.1"/>
    </source>
</evidence>
<accession>A0A0H2RH71</accession>
<name>A0A0H2RH71_9AGAM</name>
<keyword evidence="2" id="KW-1185">Reference proteome</keyword>